<sequence>MLKNHGDIYHNKMEDRIPLIYAKIAMKKRLKAFK</sequence>
<reference evidence="1" key="1">
    <citation type="submission" date="2019-08" db="EMBL/GenBank/DDBJ databases">
        <authorList>
            <person name="Kucharzyk K."/>
            <person name="Murdoch R.W."/>
            <person name="Higgins S."/>
            <person name="Loffler F."/>
        </authorList>
    </citation>
    <scope>NUCLEOTIDE SEQUENCE</scope>
</reference>
<protein>
    <submittedName>
        <fullName evidence="1">Uncharacterized protein</fullName>
    </submittedName>
</protein>
<evidence type="ECO:0000313" key="1">
    <source>
        <dbReference type="EMBL" id="MPM76274.1"/>
    </source>
</evidence>
<comment type="caution">
    <text evidence="1">The sequence shown here is derived from an EMBL/GenBank/DDBJ whole genome shotgun (WGS) entry which is preliminary data.</text>
</comment>
<gene>
    <name evidence="1" type="ORF">SDC9_123272</name>
</gene>
<proteinExistence type="predicted"/>
<name>A0A645CHA0_9ZZZZ</name>
<organism evidence="1">
    <name type="scientific">bioreactor metagenome</name>
    <dbReference type="NCBI Taxonomy" id="1076179"/>
    <lineage>
        <taxon>unclassified sequences</taxon>
        <taxon>metagenomes</taxon>
        <taxon>ecological metagenomes</taxon>
    </lineage>
</organism>
<accession>A0A645CHA0</accession>
<dbReference type="EMBL" id="VSSQ01027174">
    <property type="protein sequence ID" value="MPM76274.1"/>
    <property type="molecule type" value="Genomic_DNA"/>
</dbReference>
<dbReference type="AlphaFoldDB" id="A0A645CHA0"/>